<comment type="caution">
    <text evidence="1">The sequence shown here is derived from an EMBL/GenBank/DDBJ whole genome shotgun (WGS) entry which is preliminary data.</text>
</comment>
<organism evidence="1 2">
    <name type="scientific">Triparma retinervis</name>
    <dbReference type="NCBI Taxonomy" id="2557542"/>
    <lineage>
        <taxon>Eukaryota</taxon>
        <taxon>Sar</taxon>
        <taxon>Stramenopiles</taxon>
        <taxon>Ochrophyta</taxon>
        <taxon>Bolidophyceae</taxon>
        <taxon>Parmales</taxon>
        <taxon>Triparmaceae</taxon>
        <taxon>Triparma</taxon>
    </lineage>
</organism>
<accession>A0A9W6ZWM4</accession>
<proteinExistence type="predicted"/>
<protein>
    <submittedName>
        <fullName evidence="1">Uncharacterized protein</fullName>
    </submittedName>
</protein>
<name>A0A9W6ZWM4_9STRA</name>
<gene>
    <name evidence="1" type="ORF">TrRE_jg9807</name>
</gene>
<keyword evidence="2" id="KW-1185">Reference proteome</keyword>
<dbReference type="AlphaFoldDB" id="A0A9W6ZWM4"/>
<evidence type="ECO:0000313" key="2">
    <source>
        <dbReference type="Proteomes" id="UP001165082"/>
    </source>
</evidence>
<reference evidence="1" key="1">
    <citation type="submission" date="2022-07" db="EMBL/GenBank/DDBJ databases">
        <title>Genome analysis of Parmales, a sister group of diatoms, reveals the evolutionary specialization of diatoms from phago-mixotrophs to photoautotrophs.</title>
        <authorList>
            <person name="Ban H."/>
            <person name="Sato S."/>
            <person name="Yoshikawa S."/>
            <person name="Kazumasa Y."/>
            <person name="Nakamura Y."/>
            <person name="Ichinomiya M."/>
            <person name="Saitoh K."/>
            <person name="Sato N."/>
            <person name="Blanc-Mathieu R."/>
            <person name="Endo H."/>
            <person name="Kuwata A."/>
            <person name="Ogata H."/>
        </authorList>
    </citation>
    <scope>NUCLEOTIDE SEQUENCE</scope>
</reference>
<feature type="non-terminal residue" evidence="1">
    <location>
        <position position="31"/>
    </location>
</feature>
<dbReference type="EMBL" id="BRXZ01000989">
    <property type="protein sequence ID" value="GMH59351.1"/>
    <property type="molecule type" value="Genomic_DNA"/>
</dbReference>
<dbReference type="Proteomes" id="UP001165082">
    <property type="component" value="Unassembled WGS sequence"/>
</dbReference>
<sequence>MIVPAPCPHPIGFGNTRKLSIIVRAFRPVPR</sequence>
<evidence type="ECO:0000313" key="1">
    <source>
        <dbReference type="EMBL" id="GMH59351.1"/>
    </source>
</evidence>